<reference evidence="2 3" key="1">
    <citation type="submission" date="2019-02" db="EMBL/GenBank/DDBJ databases">
        <title>Deep-cultivation of Planctomycetes and their phenomic and genomic characterization uncovers novel biology.</title>
        <authorList>
            <person name="Wiegand S."/>
            <person name="Jogler M."/>
            <person name="Boedeker C."/>
            <person name="Pinto D."/>
            <person name="Vollmers J."/>
            <person name="Rivas-Marin E."/>
            <person name="Kohn T."/>
            <person name="Peeters S.H."/>
            <person name="Heuer A."/>
            <person name="Rast P."/>
            <person name="Oberbeckmann S."/>
            <person name="Bunk B."/>
            <person name="Jeske O."/>
            <person name="Meyerdierks A."/>
            <person name="Storesund J.E."/>
            <person name="Kallscheuer N."/>
            <person name="Luecker S."/>
            <person name="Lage O.M."/>
            <person name="Pohl T."/>
            <person name="Merkel B.J."/>
            <person name="Hornburger P."/>
            <person name="Mueller R.-W."/>
            <person name="Bruemmer F."/>
            <person name="Labrenz M."/>
            <person name="Spormann A.M."/>
            <person name="Op den Camp H."/>
            <person name="Overmann J."/>
            <person name="Amann R."/>
            <person name="Jetten M.S.M."/>
            <person name="Mascher T."/>
            <person name="Medema M.H."/>
            <person name="Devos D.P."/>
            <person name="Kaster A.-K."/>
            <person name="Ovreas L."/>
            <person name="Rohde M."/>
            <person name="Galperin M.Y."/>
            <person name="Jogler C."/>
        </authorList>
    </citation>
    <scope>NUCLEOTIDE SEQUENCE [LARGE SCALE GENOMIC DNA]</scope>
    <source>
        <strain evidence="2 3">Pan241w</strain>
    </source>
</reference>
<dbReference type="AlphaFoldDB" id="A0A517RFJ0"/>
<protein>
    <recommendedName>
        <fullName evidence="4">Outer membrane lipoprotein-sorting protein</fullName>
    </recommendedName>
</protein>
<feature type="signal peptide" evidence="1">
    <location>
        <begin position="1"/>
        <end position="23"/>
    </location>
</feature>
<evidence type="ECO:0000313" key="3">
    <source>
        <dbReference type="Proteomes" id="UP000317171"/>
    </source>
</evidence>
<keyword evidence="1" id="KW-0732">Signal</keyword>
<name>A0A517RFJ0_9PLAN</name>
<evidence type="ECO:0000256" key="1">
    <source>
        <dbReference type="SAM" id="SignalP"/>
    </source>
</evidence>
<accession>A0A517RFJ0</accession>
<dbReference type="OrthoDB" id="250178at2"/>
<dbReference type="RefSeq" id="WP_145216237.1">
    <property type="nucleotide sequence ID" value="NZ_CP036269.1"/>
</dbReference>
<sequence precursor="true">MNASYKIKVFLLSSGLFFLSAIASAPAQKPTAKEKHEQKKVVQSLLQGMQQQRSLLKSGEFKADAVVTDFATPLRIELKADCFFSQQFKKFRFDQDVKQITPHPKKKGEKRTLHSRSIYVKTPEYSIHTEGNNTGVRINDPDYKPYGYFSPFDIRVIGLINDSELLYGMSRSGSRWFLPGVLQMYQSYELERITRHSEGVYEVTWFFGKSNEFKLVLWIDELHGFTPTKYSVYRKTGTPKRFDSKPAIKSEITWKEIESVWVPVAFNTDSQFNHQRLEMKFEWLKINQPIPATVFTVDGMELPKGRRIEDNGAPGIIETSVIDHRGGTKKLIRGGTFIPDKKLE</sequence>
<dbReference type="KEGG" id="gaz:Pan241w_27330"/>
<dbReference type="EMBL" id="CP036269">
    <property type="protein sequence ID" value="QDT42646.1"/>
    <property type="molecule type" value="Genomic_DNA"/>
</dbReference>
<evidence type="ECO:0008006" key="4">
    <source>
        <dbReference type="Google" id="ProtNLM"/>
    </source>
</evidence>
<keyword evidence="3" id="KW-1185">Reference proteome</keyword>
<organism evidence="2 3">
    <name type="scientific">Gimesia alba</name>
    <dbReference type="NCBI Taxonomy" id="2527973"/>
    <lineage>
        <taxon>Bacteria</taxon>
        <taxon>Pseudomonadati</taxon>
        <taxon>Planctomycetota</taxon>
        <taxon>Planctomycetia</taxon>
        <taxon>Planctomycetales</taxon>
        <taxon>Planctomycetaceae</taxon>
        <taxon>Gimesia</taxon>
    </lineage>
</organism>
<dbReference type="Proteomes" id="UP000317171">
    <property type="component" value="Chromosome"/>
</dbReference>
<gene>
    <name evidence="2" type="ORF">Pan241w_27330</name>
</gene>
<feature type="chain" id="PRO_5022049822" description="Outer membrane lipoprotein-sorting protein" evidence="1">
    <location>
        <begin position="24"/>
        <end position="344"/>
    </location>
</feature>
<evidence type="ECO:0000313" key="2">
    <source>
        <dbReference type="EMBL" id="QDT42646.1"/>
    </source>
</evidence>
<proteinExistence type="predicted"/>